<reference evidence="1 2" key="1">
    <citation type="submission" date="2015-03" db="EMBL/GenBank/DDBJ databases">
        <authorList>
            <person name="Murphy D."/>
        </authorList>
    </citation>
    <scope>NUCLEOTIDE SEQUENCE [LARGE SCALE GENOMIC DNA]</scope>
    <source>
        <strain evidence="1 2">IP26249</strain>
    </source>
</reference>
<dbReference type="RefSeq" id="WP_050144608.1">
    <property type="nucleotide sequence ID" value="NZ_CGBR01000023.1"/>
</dbReference>
<organism evidence="1 2">
    <name type="scientific">Yersinia enterocolitica</name>
    <dbReference type="NCBI Taxonomy" id="630"/>
    <lineage>
        <taxon>Bacteria</taxon>
        <taxon>Pseudomonadati</taxon>
        <taxon>Pseudomonadota</taxon>
        <taxon>Gammaproteobacteria</taxon>
        <taxon>Enterobacterales</taxon>
        <taxon>Yersiniaceae</taxon>
        <taxon>Yersinia</taxon>
    </lineage>
</organism>
<evidence type="ECO:0000313" key="1">
    <source>
        <dbReference type="EMBL" id="CFQ68087.1"/>
    </source>
</evidence>
<sequence length="341" mass="38056">MRFYDIQIYDQKGALFRQYSSLKNGVFNPGGLMVEFDIQRFGESTPQGQSCITVWGVSPQEMQQAQQNMFGMTVKMFVGMSKGLPLSKPSQKGLVLEGTIWQAFGNWQGTELRLDLIVVAGPTSTTSQVPMAPLNLTMPWSTGQQLSVALTQCFQTLGGSYTHNINVSSRLVLPYSRPMFCGTLSQLARDLKTFSRSIIKDASYSGVEITVVDGKEIRVWDNDYNNHSDQSSLKSATYRKGHPTQIEFTDLIGQPTWIRFGTITVPCVMRADIQVGDHILMPKKSRPMIQASSFSQFRNDSAFTGEFIVQSVRLVGNSRQPDANSWVTIIEAYPSMELAKK</sequence>
<evidence type="ECO:0000313" key="2">
    <source>
        <dbReference type="Proteomes" id="UP000048841"/>
    </source>
</evidence>
<accession>A0A0T9UI53</accession>
<dbReference type="Proteomes" id="UP000048841">
    <property type="component" value="Unassembled WGS sequence"/>
</dbReference>
<protein>
    <submittedName>
        <fullName evidence="1">Uncharacterized protein</fullName>
    </submittedName>
</protein>
<proteinExistence type="predicted"/>
<gene>
    <name evidence="1" type="ORF">ERS137941_02943</name>
</gene>
<dbReference type="EMBL" id="CGBR01000023">
    <property type="protein sequence ID" value="CFQ68087.1"/>
    <property type="molecule type" value="Genomic_DNA"/>
</dbReference>
<name>A0A0T9UI53_YEREN</name>
<dbReference type="AlphaFoldDB" id="A0A0T9UI53"/>